<evidence type="ECO:0000313" key="5">
    <source>
        <dbReference type="Proteomes" id="UP000292702"/>
    </source>
</evidence>
<sequence>MPPSFKREGTSSEPPSHFLVNQANSSEGRNSAGVPWTHVFTTVYHTLVTSSLMNFRARRRRSSQTSDSETSSSTLSEKRASAKQDAHGVAYSTVFLDINERNAAHWGVFDEKVQAFSDSLIVGWKEEIDTLLVFSGLFSAVVTAFILEAYKDIQPSQSTLLLAQITRQLAQIADTPLDMASTRPPRSSAAVNALWFISLVCGLVAASMGMLVKQWLREYTDVHYSSPRERSIVRQRRYAALSRWRVFQIMALPSVILQFALALFLIGLMCFIGLANLAIFILVLLVVLVWLGIYIFTSVAPTFYSDCPYKSPQARLVRILIHFVARALFKKGPDGGFRASNAWHYEEPEVEETTSETLGLDALINADKLFADDIFLRDTIRPCLRDVSPRTSLQFLTDALSRRLRLPEVPAQLTDVSIILALGDLSATVLTMSVNTMCESAQQAVLALLSNTTYKETALSSEGHWGAEMISFVEEAYIYWRDNSHLDAMRQVRHQVASAMISLLHHPLPDISRRALLFLKDDPTVCEEVEVEGSQENHDQNIRKITLSMPSIINAIGPISEVVDETGDVSRLLGDRPVTSLAVFLAICLRFPIDDLTATTYHRHYNPWDLLKALTHVVAGDAYSYVYGHAHFPLIKKNAQQLYRKLDDKHALNDEIRSAFQYLEVMAAELRLEAWVFR</sequence>
<keyword evidence="5" id="KW-1185">Reference proteome</keyword>
<feature type="transmembrane region" description="Helical" evidence="2">
    <location>
        <begin position="36"/>
        <end position="55"/>
    </location>
</feature>
<feature type="compositionally biased region" description="Low complexity" evidence="1">
    <location>
        <begin position="63"/>
        <end position="75"/>
    </location>
</feature>
<feature type="compositionally biased region" description="Basic and acidic residues" evidence="1">
    <location>
        <begin position="1"/>
        <end position="10"/>
    </location>
</feature>
<feature type="transmembrane region" description="Helical" evidence="2">
    <location>
        <begin position="193"/>
        <end position="212"/>
    </location>
</feature>
<comment type="caution">
    <text evidence="4">The sequence shown here is derived from an EMBL/GenBank/DDBJ whole genome shotgun (WGS) entry which is preliminary data.</text>
</comment>
<feature type="region of interest" description="Disordered" evidence="1">
    <location>
        <begin position="58"/>
        <end position="81"/>
    </location>
</feature>
<keyword evidence="2" id="KW-0472">Membrane</keyword>
<feature type="transmembrane region" description="Helical" evidence="2">
    <location>
        <begin position="274"/>
        <end position="296"/>
    </location>
</feature>
<dbReference type="InterPro" id="IPR045338">
    <property type="entry name" value="DUF6535"/>
</dbReference>
<name>A0A4R0RRZ3_9APHY</name>
<dbReference type="OrthoDB" id="3219854at2759"/>
<evidence type="ECO:0000259" key="3">
    <source>
        <dbReference type="Pfam" id="PF20153"/>
    </source>
</evidence>
<gene>
    <name evidence="4" type="ORF">EIP91_005456</name>
</gene>
<dbReference type="AlphaFoldDB" id="A0A4R0RRZ3"/>
<accession>A0A4R0RRZ3</accession>
<keyword evidence="2" id="KW-0812">Transmembrane</keyword>
<feature type="compositionally biased region" description="Polar residues" evidence="1">
    <location>
        <begin position="11"/>
        <end position="29"/>
    </location>
</feature>
<feature type="region of interest" description="Disordered" evidence="1">
    <location>
        <begin position="1"/>
        <end position="31"/>
    </location>
</feature>
<reference evidence="4 5" key="1">
    <citation type="submission" date="2018-11" db="EMBL/GenBank/DDBJ databases">
        <title>Genome assembly of Steccherinum ochraceum LE-BIN_3174, the white-rot fungus of the Steccherinaceae family (The Residual Polyporoid clade, Polyporales, Basidiomycota).</title>
        <authorList>
            <person name="Fedorova T.V."/>
            <person name="Glazunova O.A."/>
            <person name="Landesman E.O."/>
            <person name="Moiseenko K.V."/>
            <person name="Psurtseva N.V."/>
            <person name="Savinova O.S."/>
            <person name="Shakhova N.V."/>
            <person name="Tyazhelova T.V."/>
            <person name="Vasina D.V."/>
        </authorList>
    </citation>
    <scope>NUCLEOTIDE SEQUENCE [LARGE SCALE GENOMIC DNA]</scope>
    <source>
        <strain evidence="4 5">LE-BIN_3174</strain>
    </source>
</reference>
<feature type="domain" description="DUF6535" evidence="3">
    <location>
        <begin position="106"/>
        <end position="272"/>
    </location>
</feature>
<organism evidence="4 5">
    <name type="scientific">Steccherinum ochraceum</name>
    <dbReference type="NCBI Taxonomy" id="92696"/>
    <lineage>
        <taxon>Eukaryota</taxon>
        <taxon>Fungi</taxon>
        <taxon>Dikarya</taxon>
        <taxon>Basidiomycota</taxon>
        <taxon>Agaricomycotina</taxon>
        <taxon>Agaricomycetes</taxon>
        <taxon>Polyporales</taxon>
        <taxon>Steccherinaceae</taxon>
        <taxon>Steccherinum</taxon>
    </lineage>
</organism>
<protein>
    <recommendedName>
        <fullName evidence="3">DUF6535 domain-containing protein</fullName>
    </recommendedName>
</protein>
<feature type="transmembrane region" description="Helical" evidence="2">
    <location>
        <begin position="246"/>
        <end position="268"/>
    </location>
</feature>
<proteinExistence type="predicted"/>
<evidence type="ECO:0000256" key="1">
    <source>
        <dbReference type="SAM" id="MobiDB-lite"/>
    </source>
</evidence>
<dbReference type="EMBL" id="RWJN01000003">
    <property type="protein sequence ID" value="TCD71690.1"/>
    <property type="molecule type" value="Genomic_DNA"/>
</dbReference>
<evidence type="ECO:0000313" key="4">
    <source>
        <dbReference type="EMBL" id="TCD71690.1"/>
    </source>
</evidence>
<dbReference type="Proteomes" id="UP000292702">
    <property type="component" value="Unassembled WGS sequence"/>
</dbReference>
<dbReference type="Pfam" id="PF20153">
    <property type="entry name" value="DUF6535"/>
    <property type="match status" value="1"/>
</dbReference>
<keyword evidence="2" id="KW-1133">Transmembrane helix</keyword>
<evidence type="ECO:0000256" key="2">
    <source>
        <dbReference type="SAM" id="Phobius"/>
    </source>
</evidence>